<feature type="transmembrane region" description="Helical" evidence="1">
    <location>
        <begin position="132"/>
        <end position="154"/>
    </location>
</feature>
<dbReference type="KEGG" id="tpla:ElP_02160"/>
<evidence type="ECO:0000313" key="2">
    <source>
        <dbReference type="EMBL" id="QDV32384.1"/>
    </source>
</evidence>
<protein>
    <submittedName>
        <fullName evidence="2">Uncharacterized protein</fullName>
    </submittedName>
</protein>
<keyword evidence="1" id="KW-0472">Membrane</keyword>
<name>A0A518GUX0_9BACT</name>
<dbReference type="Proteomes" id="UP000317835">
    <property type="component" value="Chromosome"/>
</dbReference>
<dbReference type="RefSeq" id="WP_145266438.1">
    <property type="nucleotide sequence ID" value="NZ_CP036426.1"/>
</dbReference>
<feature type="transmembrane region" description="Helical" evidence="1">
    <location>
        <begin position="166"/>
        <end position="184"/>
    </location>
</feature>
<feature type="transmembrane region" description="Helical" evidence="1">
    <location>
        <begin position="32"/>
        <end position="53"/>
    </location>
</feature>
<dbReference type="AlphaFoldDB" id="A0A518GUX0"/>
<keyword evidence="1" id="KW-0812">Transmembrane</keyword>
<proteinExistence type="predicted"/>
<sequence>MASAPSPNGLPPDDGRDHLTRPPDATLSAWEVAFGGVALVSWFACFALGSFVSSSSYRARLLGGIESPPEFVRVALIVIMSYTLTNIFFLVSVSSALGCMLCRWRVAGRIRSGDGRSETAGAGTFEYPAARVYLACFLRGFLLYLMAISGLLVLSTEQSVEQTTQVQYIRIGGLISAIGFASGFDPNLILKLMGRLTDFVNQPIRGG</sequence>
<feature type="transmembrane region" description="Helical" evidence="1">
    <location>
        <begin position="74"/>
        <end position="97"/>
    </location>
</feature>
<dbReference type="EMBL" id="CP036426">
    <property type="protein sequence ID" value="QDV32384.1"/>
    <property type="molecule type" value="Genomic_DNA"/>
</dbReference>
<organism evidence="2 3">
    <name type="scientific">Tautonia plasticadhaerens</name>
    <dbReference type="NCBI Taxonomy" id="2527974"/>
    <lineage>
        <taxon>Bacteria</taxon>
        <taxon>Pseudomonadati</taxon>
        <taxon>Planctomycetota</taxon>
        <taxon>Planctomycetia</taxon>
        <taxon>Isosphaerales</taxon>
        <taxon>Isosphaeraceae</taxon>
        <taxon>Tautonia</taxon>
    </lineage>
</organism>
<keyword evidence="3" id="KW-1185">Reference proteome</keyword>
<gene>
    <name evidence="2" type="ORF">ElP_02160</name>
</gene>
<evidence type="ECO:0000256" key="1">
    <source>
        <dbReference type="SAM" id="Phobius"/>
    </source>
</evidence>
<reference evidence="2 3" key="1">
    <citation type="submission" date="2019-02" db="EMBL/GenBank/DDBJ databases">
        <title>Deep-cultivation of Planctomycetes and their phenomic and genomic characterization uncovers novel biology.</title>
        <authorList>
            <person name="Wiegand S."/>
            <person name="Jogler M."/>
            <person name="Boedeker C."/>
            <person name="Pinto D."/>
            <person name="Vollmers J."/>
            <person name="Rivas-Marin E."/>
            <person name="Kohn T."/>
            <person name="Peeters S.H."/>
            <person name="Heuer A."/>
            <person name="Rast P."/>
            <person name="Oberbeckmann S."/>
            <person name="Bunk B."/>
            <person name="Jeske O."/>
            <person name="Meyerdierks A."/>
            <person name="Storesund J.E."/>
            <person name="Kallscheuer N."/>
            <person name="Luecker S."/>
            <person name="Lage O.M."/>
            <person name="Pohl T."/>
            <person name="Merkel B.J."/>
            <person name="Hornburger P."/>
            <person name="Mueller R.-W."/>
            <person name="Bruemmer F."/>
            <person name="Labrenz M."/>
            <person name="Spormann A.M."/>
            <person name="Op den Camp H."/>
            <person name="Overmann J."/>
            <person name="Amann R."/>
            <person name="Jetten M.S.M."/>
            <person name="Mascher T."/>
            <person name="Medema M.H."/>
            <person name="Devos D.P."/>
            <person name="Kaster A.-K."/>
            <person name="Ovreas L."/>
            <person name="Rohde M."/>
            <person name="Galperin M.Y."/>
            <person name="Jogler C."/>
        </authorList>
    </citation>
    <scope>NUCLEOTIDE SEQUENCE [LARGE SCALE GENOMIC DNA]</scope>
    <source>
        <strain evidence="2 3">ElP</strain>
    </source>
</reference>
<accession>A0A518GUX0</accession>
<keyword evidence="1" id="KW-1133">Transmembrane helix</keyword>
<evidence type="ECO:0000313" key="3">
    <source>
        <dbReference type="Proteomes" id="UP000317835"/>
    </source>
</evidence>